<organism evidence="1 2">
    <name type="scientific">Parageobacillus thermantarcticus</name>
    <dbReference type="NCBI Taxonomy" id="186116"/>
    <lineage>
        <taxon>Bacteria</taxon>
        <taxon>Bacillati</taxon>
        <taxon>Bacillota</taxon>
        <taxon>Bacilli</taxon>
        <taxon>Bacillales</taxon>
        <taxon>Anoxybacillaceae</taxon>
        <taxon>Parageobacillus</taxon>
    </lineage>
</organism>
<accession>A0A1I0T703</accession>
<dbReference type="EMBL" id="FOJS01000015">
    <property type="protein sequence ID" value="SFA47542.1"/>
    <property type="molecule type" value="Genomic_DNA"/>
</dbReference>
<dbReference type="Proteomes" id="UP000198650">
    <property type="component" value="Unassembled WGS sequence"/>
</dbReference>
<evidence type="ECO:0000313" key="2">
    <source>
        <dbReference type="Proteomes" id="UP000198650"/>
    </source>
</evidence>
<evidence type="ECO:0000313" key="1">
    <source>
        <dbReference type="EMBL" id="SFA47542.1"/>
    </source>
</evidence>
<protein>
    <submittedName>
        <fullName evidence="1">Uncharacterized protein</fullName>
    </submittedName>
</protein>
<dbReference type="PROSITE" id="PS51257">
    <property type="entry name" value="PROKAR_LIPOPROTEIN"/>
    <property type="match status" value="1"/>
</dbReference>
<keyword evidence="2" id="KW-1185">Reference proteome</keyword>
<name>A0A1I0T703_9BACL</name>
<sequence>MKTYRAVLVSIMMLISLVLFGCTHEETGSKKSGEEAKHK</sequence>
<gene>
    <name evidence="1" type="ORF">SAMN05192569_10152</name>
</gene>
<proteinExistence type="predicted"/>
<dbReference type="AlphaFoldDB" id="A0A1I0T703"/>
<reference evidence="2" key="1">
    <citation type="submission" date="2016-10" db="EMBL/GenBank/DDBJ databases">
        <authorList>
            <person name="Varghese N."/>
            <person name="Submissions S."/>
        </authorList>
    </citation>
    <scope>NUCLEOTIDE SEQUENCE [LARGE SCALE GENOMIC DNA]</scope>
    <source>
        <strain evidence="2">M1</strain>
    </source>
</reference>
<dbReference type="STRING" id="186116.SAMN05192569_10152"/>